<feature type="domain" description="3-hydroxyisobutyrate dehydrogenase-like NAD-binding" evidence="5">
    <location>
        <begin position="177"/>
        <end position="287"/>
    </location>
</feature>
<feature type="domain" description="6-phosphogluconate dehydrogenase NADP-binding" evidence="4">
    <location>
        <begin position="11"/>
        <end position="170"/>
    </location>
</feature>
<organism evidence="6 7">
    <name type="scientific">Bradyrhizobium diazoefficiens</name>
    <dbReference type="NCBI Taxonomy" id="1355477"/>
    <lineage>
        <taxon>Bacteria</taxon>
        <taxon>Pseudomonadati</taxon>
        <taxon>Pseudomonadota</taxon>
        <taxon>Alphaproteobacteria</taxon>
        <taxon>Hyphomicrobiales</taxon>
        <taxon>Nitrobacteraceae</taxon>
        <taxon>Bradyrhizobium</taxon>
    </lineage>
</organism>
<evidence type="ECO:0000259" key="5">
    <source>
        <dbReference type="Pfam" id="PF14833"/>
    </source>
</evidence>
<dbReference type="RefSeq" id="WP_404548293.1">
    <property type="nucleotide sequence ID" value="NZ_JBIYEG010000002.1"/>
</dbReference>
<protein>
    <submittedName>
        <fullName evidence="6">Putative 3-hydroxyisobutyrate dehydrogenase</fullName>
    </submittedName>
</protein>
<feature type="active site" evidence="3">
    <location>
        <position position="181"/>
    </location>
</feature>
<dbReference type="Proteomes" id="UP000063308">
    <property type="component" value="Chromosome"/>
</dbReference>
<keyword evidence="1" id="KW-0560">Oxidoreductase</keyword>
<dbReference type="PIRSF" id="PIRSF000103">
    <property type="entry name" value="HIBADH"/>
    <property type="match status" value="1"/>
</dbReference>
<dbReference type="InterPro" id="IPR008927">
    <property type="entry name" value="6-PGluconate_DH-like_C_sf"/>
</dbReference>
<dbReference type="InterPro" id="IPR015815">
    <property type="entry name" value="HIBADH-related"/>
</dbReference>
<dbReference type="Gene3D" id="3.40.50.720">
    <property type="entry name" value="NAD(P)-binding Rossmann-like Domain"/>
    <property type="match status" value="1"/>
</dbReference>
<evidence type="ECO:0000313" key="6">
    <source>
        <dbReference type="EMBL" id="BAR54415.1"/>
    </source>
</evidence>
<dbReference type="EMBL" id="AP014685">
    <property type="protein sequence ID" value="BAR54415.1"/>
    <property type="molecule type" value="Genomic_DNA"/>
</dbReference>
<dbReference type="GO" id="GO:0051287">
    <property type="term" value="F:NAD binding"/>
    <property type="evidence" value="ECO:0007669"/>
    <property type="project" value="InterPro"/>
</dbReference>
<name>A0A0E3VSS4_9BRAD</name>
<evidence type="ECO:0000313" key="7">
    <source>
        <dbReference type="Proteomes" id="UP000063308"/>
    </source>
</evidence>
<dbReference type="InterPro" id="IPR036291">
    <property type="entry name" value="NAD(P)-bd_dom_sf"/>
</dbReference>
<proteinExistence type="predicted"/>
<dbReference type="Pfam" id="PF03446">
    <property type="entry name" value="NAD_binding_2"/>
    <property type="match status" value="1"/>
</dbReference>
<dbReference type="GO" id="GO:0050661">
    <property type="term" value="F:NADP binding"/>
    <property type="evidence" value="ECO:0007669"/>
    <property type="project" value="InterPro"/>
</dbReference>
<dbReference type="Gene3D" id="1.10.1040.10">
    <property type="entry name" value="N-(1-d-carboxylethyl)-l-norvaline Dehydrogenase, domain 2"/>
    <property type="match status" value="1"/>
</dbReference>
<dbReference type="Pfam" id="PF14833">
    <property type="entry name" value="NAD_binding_11"/>
    <property type="match status" value="1"/>
</dbReference>
<dbReference type="SUPFAM" id="SSF51735">
    <property type="entry name" value="NAD(P)-binding Rossmann-fold domains"/>
    <property type="match status" value="1"/>
</dbReference>
<dbReference type="SUPFAM" id="SSF48179">
    <property type="entry name" value="6-phosphogluconate dehydrogenase C-terminal domain-like"/>
    <property type="match status" value="1"/>
</dbReference>
<dbReference type="PANTHER" id="PTHR43060:SF15">
    <property type="entry name" value="3-HYDROXYISOBUTYRATE DEHYDROGENASE-LIKE 1, MITOCHONDRIAL-RELATED"/>
    <property type="match status" value="1"/>
</dbReference>
<dbReference type="GO" id="GO:0016491">
    <property type="term" value="F:oxidoreductase activity"/>
    <property type="evidence" value="ECO:0007669"/>
    <property type="project" value="UniProtKB-KW"/>
</dbReference>
<dbReference type="InterPro" id="IPR013328">
    <property type="entry name" value="6PGD_dom2"/>
</dbReference>
<evidence type="ECO:0000256" key="2">
    <source>
        <dbReference type="ARBA" id="ARBA00023027"/>
    </source>
</evidence>
<reference evidence="6 7" key="1">
    <citation type="submission" date="2014-11" db="EMBL/GenBank/DDBJ databases">
        <title>Symbiosis island explosion on the genome of extra-slow-growing strains of soybean bradyrhizobia with massive insertion sequences.</title>
        <authorList>
            <person name="Iida T."/>
            <person name="Minamisawa K."/>
        </authorList>
    </citation>
    <scope>NUCLEOTIDE SEQUENCE [LARGE SCALE GENOMIC DNA]</scope>
    <source>
        <strain evidence="6 7">NK6</strain>
    </source>
</reference>
<dbReference type="InterPro" id="IPR029154">
    <property type="entry name" value="HIBADH-like_NADP-bd"/>
</dbReference>
<keyword evidence="2" id="KW-0520">NAD</keyword>
<dbReference type="PANTHER" id="PTHR43060">
    <property type="entry name" value="3-HYDROXYISOBUTYRATE DEHYDROGENASE-LIKE 1, MITOCHONDRIAL-RELATED"/>
    <property type="match status" value="1"/>
</dbReference>
<sequence>MQEMNEVTVTRVGIIGVGLMGHGIAKNVLARGRFPLAFLDHPGNQPVDDLVGLGATACKTPADVADVSDIIILCVTGSPQVEAVLTGDAGVLSRLRKGTIIVDCSTALPESTLRMAAAVRTAGGAFLDAPMTRTAKHAEDGALNLLVGGDETDFQNACAVLASFTERVERVGPVSFGHRLKLLHNYVSIGFMALLSEAAAQAADAGVDPAVFVDVLAKGGGAGAALQRMTPAIVTDDVGTVPFFIGNALKDIDYYRTMASASGASRTIADGVAGAIAAVVESGHGGAYIPELARFLRKPHPAA</sequence>
<evidence type="ECO:0000259" key="4">
    <source>
        <dbReference type="Pfam" id="PF03446"/>
    </source>
</evidence>
<dbReference type="InterPro" id="IPR006115">
    <property type="entry name" value="6PGDH_NADP-bd"/>
</dbReference>
<dbReference type="AlphaFoldDB" id="A0A0E3VSS4"/>
<evidence type="ECO:0000256" key="1">
    <source>
        <dbReference type="ARBA" id="ARBA00023002"/>
    </source>
</evidence>
<evidence type="ECO:0000256" key="3">
    <source>
        <dbReference type="PIRSR" id="PIRSR000103-1"/>
    </source>
</evidence>
<gene>
    <name evidence="6" type="ORF">NK6_1230</name>
</gene>
<accession>A0A0E3VSS4</accession>